<gene>
    <name evidence="2" type="ORF">LGLO00237_LOCUS26046</name>
</gene>
<dbReference type="InterPro" id="IPR052641">
    <property type="entry name" value="AKAP7_isoform_gamma"/>
</dbReference>
<sequence length="234" mass="26236">MTDVKEVKKKGESGQICVGKSVDLAKADLANPERRGKYFLEWRVTDESIAKGVTNLQETIRTIDSGAQMLQSCAVDNMHITMNQLELTDLKQVQKAIEVIQKFEEEEFRKLIPSTTSVKMNVGSNLSHFKQRVLFAPVSNDQTAFKGDILVECFNRLQKRLIAAGFKPSTRPLKPHLTVAKAAGKKFSDKTFSEIMKLGGAETLGDQWLNELVFCVKRTKIEKTPPVLYRCSVA</sequence>
<dbReference type="GO" id="GO:0010738">
    <property type="term" value="P:regulation of protein kinase A signaling"/>
    <property type="evidence" value="ECO:0007669"/>
    <property type="project" value="TreeGrafter"/>
</dbReference>
<dbReference type="AlphaFoldDB" id="A0A6V3R594"/>
<dbReference type="PANTHER" id="PTHR15934:SF2">
    <property type="entry name" value="A-KINASE ANCHOR PROTEIN 7-LIKE PHOSPHOESTERASE DOMAIN-CONTAINING PROTEIN"/>
    <property type="match status" value="1"/>
</dbReference>
<protein>
    <recommendedName>
        <fullName evidence="1">A-kinase anchor protein 7-like phosphoesterase domain-containing protein</fullName>
    </recommendedName>
</protein>
<feature type="domain" description="A-kinase anchor protein 7-like phosphoesterase" evidence="1">
    <location>
        <begin position="38"/>
        <end position="222"/>
    </location>
</feature>
<evidence type="ECO:0000313" key="2">
    <source>
        <dbReference type="EMBL" id="CAE0674272.1"/>
    </source>
</evidence>
<evidence type="ECO:0000259" key="1">
    <source>
        <dbReference type="Pfam" id="PF10469"/>
    </source>
</evidence>
<accession>A0A6V3R594</accession>
<dbReference type="GO" id="GO:0034237">
    <property type="term" value="F:protein kinase A regulatory subunit binding"/>
    <property type="evidence" value="ECO:0007669"/>
    <property type="project" value="TreeGrafter"/>
</dbReference>
<dbReference type="SUPFAM" id="SSF55144">
    <property type="entry name" value="LigT-like"/>
    <property type="match status" value="1"/>
</dbReference>
<organism evidence="2">
    <name type="scientific">Lotharella globosa</name>
    <dbReference type="NCBI Taxonomy" id="91324"/>
    <lineage>
        <taxon>Eukaryota</taxon>
        <taxon>Sar</taxon>
        <taxon>Rhizaria</taxon>
        <taxon>Cercozoa</taxon>
        <taxon>Chlorarachniophyceae</taxon>
        <taxon>Lotharella</taxon>
    </lineage>
</organism>
<dbReference type="Gene3D" id="3.90.1140.10">
    <property type="entry name" value="Cyclic phosphodiesterase"/>
    <property type="match status" value="1"/>
</dbReference>
<dbReference type="Pfam" id="PF10469">
    <property type="entry name" value="AKAP7_NLS"/>
    <property type="match status" value="1"/>
</dbReference>
<dbReference type="EMBL" id="HBIV01036427">
    <property type="protein sequence ID" value="CAE0674272.1"/>
    <property type="molecule type" value="Transcribed_RNA"/>
</dbReference>
<dbReference type="GO" id="GO:0005829">
    <property type="term" value="C:cytosol"/>
    <property type="evidence" value="ECO:0007669"/>
    <property type="project" value="TreeGrafter"/>
</dbReference>
<dbReference type="InterPro" id="IPR019510">
    <property type="entry name" value="AKAP7-like_phosphoesterase"/>
</dbReference>
<proteinExistence type="predicted"/>
<dbReference type="PANTHER" id="PTHR15934">
    <property type="entry name" value="RNA 2',3'-CYCLIC PHOSPHODIESTERASE"/>
    <property type="match status" value="1"/>
</dbReference>
<reference evidence="2" key="1">
    <citation type="submission" date="2021-01" db="EMBL/GenBank/DDBJ databases">
        <authorList>
            <person name="Corre E."/>
            <person name="Pelletier E."/>
            <person name="Niang G."/>
            <person name="Scheremetjew M."/>
            <person name="Finn R."/>
            <person name="Kale V."/>
            <person name="Holt S."/>
            <person name="Cochrane G."/>
            <person name="Meng A."/>
            <person name="Brown T."/>
            <person name="Cohen L."/>
        </authorList>
    </citation>
    <scope>NUCLEOTIDE SEQUENCE</scope>
    <source>
        <strain evidence="2">CCCM811</strain>
    </source>
</reference>
<dbReference type="InterPro" id="IPR009097">
    <property type="entry name" value="Cyclic_Pdiesterase"/>
</dbReference>
<name>A0A6V3R594_9EUKA</name>